<evidence type="ECO:0000313" key="6">
    <source>
        <dbReference type="Proteomes" id="UP000093737"/>
    </source>
</evidence>
<dbReference type="InterPro" id="IPR014722">
    <property type="entry name" value="Rib_uL2_dom2"/>
</dbReference>
<evidence type="ECO:0000313" key="5">
    <source>
        <dbReference type="EMBL" id="OBQ72382.1"/>
    </source>
</evidence>
<evidence type="ECO:0000256" key="2">
    <source>
        <dbReference type="ARBA" id="ARBA00023015"/>
    </source>
</evidence>
<keyword evidence="4" id="KW-0806">Transcription termination</keyword>
<comment type="similarity">
    <text evidence="4">Belongs to the NusG family.</text>
</comment>
<name>A0A6M7U5W8_RHILI</name>
<gene>
    <name evidence="5" type="ORF">A8145_06110</name>
</gene>
<keyword evidence="3 4" id="KW-0804">Transcription</keyword>
<sequence length="219" mass="24102">MMRADVKRLNEAEVIGPTDRQTAALDRARGMTRRAEALLAAAGQSESAMHWYVIRTETHAEMAVDKLLQDANVEHWLPFMKVEKRRRSGRKKVAREAVSMLAWPGYMFVRMVPTPEAWAGLLTVKGVVGVLGANEKLFPVSHDKVLQLKVFLEGNVIAMGEIASLLQIGQLVRVNAGPFASHNGTVVEWDEDAGTIGVDVYIFGRAVPITLGLDQIDKG</sequence>
<evidence type="ECO:0000256" key="4">
    <source>
        <dbReference type="RuleBase" id="RU000538"/>
    </source>
</evidence>
<dbReference type="GO" id="GO:0031564">
    <property type="term" value="P:transcription antitermination"/>
    <property type="evidence" value="ECO:0007669"/>
    <property type="project" value="UniProtKB-KW"/>
</dbReference>
<dbReference type="GO" id="GO:0006353">
    <property type="term" value="P:DNA-templated transcription termination"/>
    <property type="evidence" value="ECO:0007669"/>
    <property type="project" value="UniProtKB-KW"/>
</dbReference>
<dbReference type="SMART" id="SM00738">
    <property type="entry name" value="NGN"/>
    <property type="match status" value="1"/>
</dbReference>
<evidence type="ECO:0000256" key="3">
    <source>
        <dbReference type="ARBA" id="ARBA00023163"/>
    </source>
</evidence>
<dbReference type="EMBL" id="LYTK01000001">
    <property type="protein sequence ID" value="OBQ72382.1"/>
    <property type="molecule type" value="Genomic_DNA"/>
</dbReference>
<reference evidence="5 6" key="1">
    <citation type="submission" date="2016-05" db="EMBL/GenBank/DDBJ databases">
        <authorList>
            <person name="Ramsay J.P."/>
        </authorList>
    </citation>
    <scope>NUCLEOTIDE SEQUENCE [LARGE SCALE GENOMIC DNA]</scope>
    <source>
        <strain evidence="5 6">NZP2042</strain>
    </source>
</reference>
<dbReference type="AlphaFoldDB" id="A0A6M7U5W8"/>
<organism evidence="5 6">
    <name type="scientific">Rhizobium loti</name>
    <name type="common">Mesorhizobium loti</name>
    <dbReference type="NCBI Taxonomy" id="381"/>
    <lineage>
        <taxon>Bacteria</taxon>
        <taxon>Pseudomonadati</taxon>
        <taxon>Pseudomonadota</taxon>
        <taxon>Alphaproteobacteria</taxon>
        <taxon>Hyphomicrobiales</taxon>
        <taxon>Phyllobacteriaceae</taxon>
        <taxon>Mesorhizobium</taxon>
    </lineage>
</organism>
<comment type="caution">
    <text evidence="5">The sequence shown here is derived from an EMBL/GenBank/DDBJ whole genome shotgun (WGS) entry which is preliminary data.</text>
</comment>
<dbReference type="GO" id="GO:0006354">
    <property type="term" value="P:DNA-templated transcription elongation"/>
    <property type="evidence" value="ECO:0007669"/>
    <property type="project" value="InterPro"/>
</dbReference>
<protein>
    <recommendedName>
        <fullName evidence="4">Transcription termination/antitermination protein NusG</fullName>
    </recommendedName>
</protein>
<keyword evidence="2 4" id="KW-0805">Transcription regulation</keyword>
<proteinExistence type="inferred from homology"/>
<comment type="function">
    <text evidence="4">Participates in transcription elongation, termination and antitermination.</text>
</comment>
<dbReference type="GO" id="GO:0032784">
    <property type="term" value="P:regulation of DNA-templated transcription elongation"/>
    <property type="evidence" value="ECO:0007669"/>
    <property type="project" value="InterPro"/>
</dbReference>
<keyword evidence="1 4" id="KW-0889">Transcription antitermination</keyword>
<dbReference type="InterPro" id="IPR001062">
    <property type="entry name" value="Transcrpt_antiterm_NusG"/>
</dbReference>
<accession>A0A6M7U5W8</accession>
<dbReference type="SUPFAM" id="SSF50104">
    <property type="entry name" value="Translation proteins SH3-like domain"/>
    <property type="match status" value="1"/>
</dbReference>
<dbReference type="CDD" id="cd08000">
    <property type="entry name" value="NGN"/>
    <property type="match status" value="1"/>
</dbReference>
<evidence type="ECO:0000256" key="1">
    <source>
        <dbReference type="ARBA" id="ARBA00022814"/>
    </source>
</evidence>
<dbReference type="InterPro" id="IPR036735">
    <property type="entry name" value="NGN_dom_sf"/>
</dbReference>
<dbReference type="InterPro" id="IPR006645">
    <property type="entry name" value="NGN-like_dom"/>
</dbReference>
<dbReference type="PANTHER" id="PTHR30265">
    <property type="entry name" value="RHO-INTERACTING TRANSCRIPTION TERMINATION FACTOR NUSG"/>
    <property type="match status" value="1"/>
</dbReference>
<dbReference type="CDD" id="cd06091">
    <property type="entry name" value="KOW_NusG"/>
    <property type="match status" value="1"/>
</dbReference>
<dbReference type="InterPro" id="IPR043425">
    <property type="entry name" value="NusG-like"/>
</dbReference>
<dbReference type="SUPFAM" id="SSF82679">
    <property type="entry name" value="N-utilization substance G protein NusG, N-terminal domain"/>
    <property type="match status" value="1"/>
</dbReference>
<dbReference type="Pfam" id="PF02357">
    <property type="entry name" value="NusG"/>
    <property type="match status" value="1"/>
</dbReference>
<dbReference type="Gene3D" id="3.30.70.940">
    <property type="entry name" value="NusG, N-terminal domain"/>
    <property type="match status" value="1"/>
</dbReference>
<dbReference type="Gene3D" id="2.30.30.30">
    <property type="match status" value="1"/>
</dbReference>
<dbReference type="InterPro" id="IPR008991">
    <property type="entry name" value="Translation_prot_SH3-like_sf"/>
</dbReference>
<dbReference type="PANTHER" id="PTHR30265:SF4">
    <property type="entry name" value="KOW MOTIF FAMILY PROTEIN, EXPRESSED"/>
    <property type="match status" value="1"/>
</dbReference>
<dbReference type="Proteomes" id="UP000093737">
    <property type="component" value="Unassembled WGS sequence"/>
</dbReference>
<dbReference type="PRINTS" id="PR00338">
    <property type="entry name" value="NUSGTNSCPFCT"/>
</dbReference>